<sequence>MEIIIQIIFFCVQGYMHQPAGNAETSFKTGGLGAGMSIPDAKSAPAFVQKNFQIGDGNLFSVLTPPSQQHAAEKRSRPTANKTQTKGRRKCRWKLKFHHQALPPEYREHYEASEGVPHPSKPVAYERTKKEENASSSKQSTKSSTPSPKSTKSTASSRSSVIMPSLEPCAMERPAPELPYMGEITLDSKPRRGRKPKKADICHLIYKNYGTVFPSPKIDEVVPMAPPAASAPLQKPKLIWAKDPQQLMAAPAKPLGQWTSQQASLLERRLMSSEPERHHQFTVPNQICDFSLSRKKSTSSSSVRTSSDGDELLDAGIVRNPQQAQACVERLLSYAAAGFNPQKDCVQMEPLNLCTRDRKPEDGLLLMSSSSESDDDDKASDGFVFWPNSAGVFVHPQLLCKAAAAAASTSQPPQPQPQPPQKLHLGGNKKKRKRSAIFIPPAESPTEVSICKFKFTGGAKPSLEEKKMLSVDAGGNFRFYSGTDKGMRSFLPHLQQHNSNAAVPPPHPSTSVSPSQGVKNLHLADQPPPPTPPVPMAMPNFLNQHLHDELLSKRKRRSRKSEVREKLEKTFKEKGFLIQTQQLESAEGATYCKFRQLRKFTRYLFRSWRDYLPENVQQLPNGSQLGQMPRLHDYEQANPGPQETVLLPHSP</sequence>
<feature type="region of interest" description="Disordered" evidence="1">
    <location>
        <begin position="127"/>
        <end position="176"/>
    </location>
</feature>
<organism evidence="2 3">
    <name type="scientific">Cloeon dipterum</name>
    <dbReference type="NCBI Taxonomy" id="197152"/>
    <lineage>
        <taxon>Eukaryota</taxon>
        <taxon>Metazoa</taxon>
        <taxon>Ecdysozoa</taxon>
        <taxon>Arthropoda</taxon>
        <taxon>Hexapoda</taxon>
        <taxon>Insecta</taxon>
        <taxon>Pterygota</taxon>
        <taxon>Palaeoptera</taxon>
        <taxon>Ephemeroptera</taxon>
        <taxon>Pisciforma</taxon>
        <taxon>Baetidae</taxon>
        <taxon>Cloeon</taxon>
    </lineage>
</organism>
<keyword evidence="3" id="KW-1185">Reference proteome</keyword>
<dbReference type="AlphaFoldDB" id="A0A8S1DU37"/>
<feature type="region of interest" description="Disordered" evidence="1">
    <location>
        <begin position="632"/>
        <end position="651"/>
    </location>
</feature>
<dbReference type="EMBL" id="CADEPI010000573">
    <property type="protein sequence ID" value="CAB3387423.1"/>
    <property type="molecule type" value="Genomic_DNA"/>
</dbReference>
<protein>
    <submittedName>
        <fullName evidence="2">Uncharacterized protein</fullName>
    </submittedName>
</protein>
<feature type="region of interest" description="Disordered" evidence="1">
    <location>
        <begin position="64"/>
        <end position="90"/>
    </location>
</feature>
<feature type="region of interest" description="Disordered" evidence="1">
    <location>
        <begin position="405"/>
        <end position="434"/>
    </location>
</feature>
<feature type="compositionally biased region" description="Low complexity" evidence="1">
    <location>
        <begin position="135"/>
        <end position="160"/>
    </location>
</feature>
<evidence type="ECO:0000313" key="2">
    <source>
        <dbReference type="EMBL" id="CAB3387423.1"/>
    </source>
</evidence>
<dbReference type="OrthoDB" id="6348149at2759"/>
<comment type="caution">
    <text evidence="2">The sequence shown here is derived from an EMBL/GenBank/DDBJ whole genome shotgun (WGS) entry which is preliminary data.</text>
</comment>
<proteinExistence type="predicted"/>
<name>A0A8S1DU37_9INSE</name>
<feature type="region of interest" description="Disordered" evidence="1">
    <location>
        <begin position="497"/>
        <end position="532"/>
    </location>
</feature>
<dbReference type="Proteomes" id="UP000494165">
    <property type="component" value="Unassembled WGS sequence"/>
</dbReference>
<evidence type="ECO:0000313" key="3">
    <source>
        <dbReference type="Proteomes" id="UP000494165"/>
    </source>
</evidence>
<gene>
    <name evidence="2" type="ORF">CLODIP_2_CD05967</name>
</gene>
<accession>A0A8S1DU37</accession>
<evidence type="ECO:0000256" key="1">
    <source>
        <dbReference type="SAM" id="MobiDB-lite"/>
    </source>
</evidence>
<reference evidence="2 3" key="1">
    <citation type="submission" date="2020-04" db="EMBL/GenBank/DDBJ databases">
        <authorList>
            <person name="Alioto T."/>
            <person name="Alioto T."/>
            <person name="Gomez Garrido J."/>
        </authorList>
    </citation>
    <scope>NUCLEOTIDE SEQUENCE [LARGE SCALE GENOMIC DNA]</scope>
</reference>